<dbReference type="OrthoDB" id="8477930at2"/>
<sequence>MDVLLTVTGIAIVMVGLWDIYHSLLHPSGTGAIGGRVQAGVWWISRRTGHRFGSAVGPGSMITVVLVWVLLQGIGWALVYLPHVPGGFTYSPGVDAADYPDFLEALYISLVTLATLGFGDVVATDPWIRLASPLEALAGFALLTAALTWFTQIYPPLSRRRSLALELKSLAEVGYADVLAEEDPVTATRVLDGLAAEVAKARIDFTQHGETYYFQEEDPDLSLARHLSYALELRDRAAACSAPRVRTSARRLGLALEQLGQKLREDFLGTGESPEEVFAAYAEDHGRDSRR</sequence>
<dbReference type="InterPro" id="IPR013099">
    <property type="entry name" value="K_chnl_dom"/>
</dbReference>
<evidence type="ECO:0000256" key="1">
    <source>
        <dbReference type="SAM" id="Phobius"/>
    </source>
</evidence>
<evidence type="ECO:0000313" key="3">
    <source>
        <dbReference type="EMBL" id="KUG55390.1"/>
    </source>
</evidence>
<reference evidence="4" key="1">
    <citation type="submission" date="2015-12" db="EMBL/GenBank/DDBJ databases">
        <authorList>
            <person name="Nair G.R."/>
            <person name="Kaur G."/>
            <person name="Mayilraj S."/>
        </authorList>
    </citation>
    <scope>NUCLEOTIDE SEQUENCE [LARGE SCALE GENOMIC DNA]</scope>
    <source>
        <strain evidence="4">CD08_4</strain>
    </source>
</reference>
<organism evidence="3 4">
    <name type="scientific">Kocuria rosea subsp. polaris</name>
    <dbReference type="NCBI Taxonomy" id="136273"/>
    <lineage>
        <taxon>Bacteria</taxon>
        <taxon>Bacillati</taxon>
        <taxon>Actinomycetota</taxon>
        <taxon>Actinomycetes</taxon>
        <taxon>Micrococcales</taxon>
        <taxon>Micrococcaceae</taxon>
        <taxon>Kocuria</taxon>
    </lineage>
</organism>
<protein>
    <submittedName>
        <fullName evidence="3">Transporter</fullName>
    </submittedName>
</protein>
<keyword evidence="1" id="KW-0472">Membrane</keyword>
<feature type="transmembrane region" description="Helical" evidence="1">
    <location>
        <begin position="55"/>
        <end position="82"/>
    </location>
</feature>
<keyword evidence="1" id="KW-1133">Transmembrane helix</keyword>
<feature type="domain" description="Potassium channel" evidence="2">
    <location>
        <begin position="87"/>
        <end position="152"/>
    </location>
</feature>
<dbReference type="AlphaFoldDB" id="A0A0W8I7K0"/>
<dbReference type="SUPFAM" id="SSF81324">
    <property type="entry name" value="Voltage-gated potassium channels"/>
    <property type="match status" value="1"/>
</dbReference>
<dbReference type="STRING" id="136273.GY22_14070"/>
<feature type="transmembrane region" description="Helical" evidence="1">
    <location>
        <begin position="102"/>
        <end position="122"/>
    </location>
</feature>
<accession>A0A0W8I7K0</accession>
<dbReference type="EMBL" id="LQBK01000033">
    <property type="protein sequence ID" value="KUG55390.1"/>
    <property type="molecule type" value="Genomic_DNA"/>
</dbReference>
<evidence type="ECO:0000259" key="2">
    <source>
        <dbReference type="Pfam" id="PF07885"/>
    </source>
</evidence>
<evidence type="ECO:0000313" key="4">
    <source>
        <dbReference type="Proteomes" id="UP000053512"/>
    </source>
</evidence>
<name>A0A0W8I7K0_KOCRO</name>
<dbReference type="Proteomes" id="UP000053512">
    <property type="component" value="Unassembled WGS sequence"/>
</dbReference>
<keyword evidence="1" id="KW-0812">Transmembrane</keyword>
<dbReference type="Gene3D" id="1.10.287.70">
    <property type="match status" value="1"/>
</dbReference>
<comment type="caution">
    <text evidence="3">The sequence shown here is derived from an EMBL/GenBank/DDBJ whole genome shotgun (WGS) entry which is preliminary data.</text>
</comment>
<dbReference type="Pfam" id="PF07885">
    <property type="entry name" value="Ion_trans_2"/>
    <property type="match status" value="1"/>
</dbReference>
<gene>
    <name evidence="3" type="ORF">AVL61_04405</name>
</gene>
<feature type="transmembrane region" description="Helical" evidence="1">
    <location>
        <begin position="134"/>
        <end position="154"/>
    </location>
</feature>
<proteinExistence type="predicted"/>